<keyword evidence="4" id="KW-1185">Reference proteome</keyword>
<dbReference type="STRING" id="97359.A0A550BTU2"/>
<organism evidence="3 4">
    <name type="scientific">Schizophyllum amplum</name>
    <dbReference type="NCBI Taxonomy" id="97359"/>
    <lineage>
        <taxon>Eukaryota</taxon>
        <taxon>Fungi</taxon>
        <taxon>Dikarya</taxon>
        <taxon>Basidiomycota</taxon>
        <taxon>Agaricomycotina</taxon>
        <taxon>Agaricomycetes</taxon>
        <taxon>Agaricomycetidae</taxon>
        <taxon>Agaricales</taxon>
        <taxon>Schizophyllaceae</taxon>
        <taxon>Schizophyllum</taxon>
    </lineage>
</organism>
<gene>
    <name evidence="3" type="ORF">BD626DRAFT_521233</name>
</gene>
<dbReference type="EMBL" id="VDMD01000084">
    <property type="protein sequence ID" value="TRM55951.1"/>
    <property type="molecule type" value="Genomic_DNA"/>
</dbReference>
<dbReference type="OrthoDB" id="3153758at2759"/>
<protein>
    <submittedName>
        <fullName evidence="3">Uncharacterized protein</fullName>
    </submittedName>
</protein>
<evidence type="ECO:0000256" key="1">
    <source>
        <dbReference type="SAM" id="MobiDB-lite"/>
    </source>
</evidence>
<dbReference type="Proteomes" id="UP000320762">
    <property type="component" value="Unassembled WGS sequence"/>
</dbReference>
<feature type="region of interest" description="Disordered" evidence="1">
    <location>
        <begin position="1"/>
        <end position="45"/>
    </location>
</feature>
<sequence>MMAHPQPRRYASQQQAHSPPPSYHAAPSTPDLPHADETTPLCTKPHRTSKTRAVFPILVLVQVALAIGVLVKTLQPSAPIEREIYWEVPLVADVSCLGYGTRAYAAQLHVEPPAPGEAWHKICVGEAPEVEITGRIVERPAWCDRDANGTVFGHWIVDYDEPECISNWAAFADKGCTADASGLRNYEARLFGRLEGGAWRDMCRRTPAIVHGQKFPGAMRCADRVEEGKWGAWDLEDETCA</sequence>
<evidence type="ECO:0000313" key="4">
    <source>
        <dbReference type="Proteomes" id="UP000320762"/>
    </source>
</evidence>
<reference evidence="3 4" key="1">
    <citation type="journal article" date="2019" name="New Phytol.">
        <title>Comparative genomics reveals unique wood-decay strategies and fruiting body development in the Schizophyllaceae.</title>
        <authorList>
            <person name="Almasi E."/>
            <person name="Sahu N."/>
            <person name="Krizsan K."/>
            <person name="Balint B."/>
            <person name="Kovacs G.M."/>
            <person name="Kiss B."/>
            <person name="Cseklye J."/>
            <person name="Drula E."/>
            <person name="Henrissat B."/>
            <person name="Nagy I."/>
            <person name="Chovatia M."/>
            <person name="Adam C."/>
            <person name="LaButti K."/>
            <person name="Lipzen A."/>
            <person name="Riley R."/>
            <person name="Grigoriev I.V."/>
            <person name="Nagy L.G."/>
        </authorList>
    </citation>
    <scope>NUCLEOTIDE SEQUENCE [LARGE SCALE GENOMIC DNA]</scope>
    <source>
        <strain evidence="3 4">NL-1724</strain>
    </source>
</reference>
<feature type="transmembrane region" description="Helical" evidence="2">
    <location>
        <begin position="53"/>
        <end position="71"/>
    </location>
</feature>
<keyword evidence="2" id="KW-0472">Membrane</keyword>
<evidence type="ECO:0000313" key="3">
    <source>
        <dbReference type="EMBL" id="TRM55951.1"/>
    </source>
</evidence>
<dbReference type="AlphaFoldDB" id="A0A550BTU2"/>
<evidence type="ECO:0000256" key="2">
    <source>
        <dbReference type="SAM" id="Phobius"/>
    </source>
</evidence>
<keyword evidence="2" id="KW-0812">Transmembrane</keyword>
<accession>A0A550BTU2</accession>
<name>A0A550BTU2_9AGAR</name>
<keyword evidence="2" id="KW-1133">Transmembrane helix</keyword>
<comment type="caution">
    <text evidence="3">The sequence shown here is derived from an EMBL/GenBank/DDBJ whole genome shotgun (WGS) entry which is preliminary data.</text>
</comment>
<proteinExistence type="predicted"/>